<keyword evidence="10" id="KW-1185">Reference proteome</keyword>
<dbReference type="GO" id="GO:0016020">
    <property type="term" value="C:membrane"/>
    <property type="evidence" value="ECO:0007669"/>
    <property type="project" value="UniProtKB-SubCell"/>
</dbReference>
<evidence type="ECO:0000256" key="6">
    <source>
        <dbReference type="SAM" id="MobiDB-lite"/>
    </source>
</evidence>
<dbReference type="SUPFAM" id="SSF103473">
    <property type="entry name" value="MFS general substrate transporter"/>
    <property type="match status" value="1"/>
</dbReference>
<feature type="transmembrane region" description="Helical" evidence="7">
    <location>
        <begin position="125"/>
        <end position="145"/>
    </location>
</feature>
<evidence type="ECO:0000313" key="10">
    <source>
        <dbReference type="Proteomes" id="UP000283841"/>
    </source>
</evidence>
<dbReference type="CDD" id="cd17323">
    <property type="entry name" value="MFS_Tpo1_MDR_like"/>
    <property type="match status" value="1"/>
</dbReference>
<name>A0A443I786_BYSSP</name>
<feature type="compositionally biased region" description="Polar residues" evidence="6">
    <location>
        <begin position="25"/>
        <end position="37"/>
    </location>
</feature>
<reference evidence="9 10" key="1">
    <citation type="journal article" date="2018" name="Front. Microbiol.">
        <title>Genomic and genetic insights into a cosmopolitan fungus, Paecilomyces variotii (Eurotiales).</title>
        <authorList>
            <person name="Urquhart A.S."/>
            <person name="Mondo S.J."/>
            <person name="Makela M.R."/>
            <person name="Hane J.K."/>
            <person name="Wiebenga A."/>
            <person name="He G."/>
            <person name="Mihaltcheva S."/>
            <person name="Pangilinan J."/>
            <person name="Lipzen A."/>
            <person name="Barry K."/>
            <person name="de Vries R.P."/>
            <person name="Grigoriev I.V."/>
            <person name="Idnurm A."/>
        </authorList>
    </citation>
    <scope>NUCLEOTIDE SEQUENCE [LARGE SCALE GENOMIC DNA]</scope>
    <source>
        <strain evidence="9 10">CBS 101075</strain>
    </source>
</reference>
<feature type="transmembrane region" description="Helical" evidence="7">
    <location>
        <begin position="427"/>
        <end position="449"/>
    </location>
</feature>
<dbReference type="InterPro" id="IPR011701">
    <property type="entry name" value="MFS"/>
</dbReference>
<dbReference type="RefSeq" id="XP_028489562.1">
    <property type="nucleotide sequence ID" value="XM_028628706.1"/>
</dbReference>
<evidence type="ECO:0000313" key="9">
    <source>
        <dbReference type="EMBL" id="RWQ99917.1"/>
    </source>
</evidence>
<dbReference type="EMBL" id="RCNU01000001">
    <property type="protein sequence ID" value="RWQ99917.1"/>
    <property type="molecule type" value="Genomic_DNA"/>
</dbReference>
<feature type="transmembrane region" description="Helical" evidence="7">
    <location>
        <begin position="211"/>
        <end position="235"/>
    </location>
</feature>
<dbReference type="AlphaFoldDB" id="A0A443I786"/>
<keyword evidence="3 7" id="KW-0812">Transmembrane</keyword>
<feature type="transmembrane region" description="Helical" evidence="7">
    <location>
        <begin position="355"/>
        <end position="375"/>
    </location>
</feature>
<organism evidence="9 10">
    <name type="scientific">Byssochlamys spectabilis</name>
    <name type="common">Paecilomyces variotii</name>
    <dbReference type="NCBI Taxonomy" id="264951"/>
    <lineage>
        <taxon>Eukaryota</taxon>
        <taxon>Fungi</taxon>
        <taxon>Dikarya</taxon>
        <taxon>Ascomycota</taxon>
        <taxon>Pezizomycotina</taxon>
        <taxon>Eurotiomycetes</taxon>
        <taxon>Eurotiomycetidae</taxon>
        <taxon>Eurotiales</taxon>
        <taxon>Thermoascaceae</taxon>
        <taxon>Paecilomyces</taxon>
    </lineage>
</organism>
<feature type="transmembrane region" description="Helical" evidence="7">
    <location>
        <begin position="84"/>
        <end position="105"/>
    </location>
</feature>
<dbReference type="GO" id="GO:0022857">
    <property type="term" value="F:transmembrane transporter activity"/>
    <property type="evidence" value="ECO:0007669"/>
    <property type="project" value="InterPro"/>
</dbReference>
<evidence type="ECO:0000259" key="8">
    <source>
        <dbReference type="PROSITE" id="PS50850"/>
    </source>
</evidence>
<evidence type="ECO:0000256" key="2">
    <source>
        <dbReference type="ARBA" id="ARBA00008335"/>
    </source>
</evidence>
<feature type="transmembrane region" description="Helical" evidence="7">
    <location>
        <begin position="456"/>
        <end position="477"/>
    </location>
</feature>
<dbReference type="InterPro" id="IPR020846">
    <property type="entry name" value="MFS_dom"/>
</dbReference>
<dbReference type="InterPro" id="IPR036259">
    <property type="entry name" value="MFS_trans_sf"/>
</dbReference>
<comment type="subcellular location">
    <subcellularLocation>
        <location evidence="1">Membrane</location>
        <topology evidence="1">Multi-pass membrane protein</topology>
    </subcellularLocation>
</comment>
<dbReference type="PANTHER" id="PTHR23502:SF68">
    <property type="entry name" value="MULTIDRUG TRANSPORTER, PUTATIVE (AFU_ORTHOLOGUE AFUA_3G01120)-RELATED"/>
    <property type="match status" value="1"/>
</dbReference>
<feature type="transmembrane region" description="Helical" evidence="7">
    <location>
        <begin position="152"/>
        <end position="172"/>
    </location>
</feature>
<feature type="transmembrane region" description="Helical" evidence="7">
    <location>
        <begin position="311"/>
        <end position="335"/>
    </location>
</feature>
<feature type="transmembrane region" description="Helical" evidence="7">
    <location>
        <begin position="241"/>
        <end position="261"/>
    </location>
</feature>
<comment type="caution">
    <text evidence="9">The sequence shown here is derived from an EMBL/GenBank/DDBJ whole genome shotgun (WGS) entry which is preliminary data.</text>
</comment>
<evidence type="ECO:0000256" key="4">
    <source>
        <dbReference type="ARBA" id="ARBA00022989"/>
    </source>
</evidence>
<protein>
    <submittedName>
        <fullName evidence="9">Major facilitator superfamily domain-containing protein</fullName>
    </submittedName>
</protein>
<dbReference type="PANTHER" id="PTHR23502">
    <property type="entry name" value="MAJOR FACILITATOR SUPERFAMILY"/>
    <property type="match status" value="1"/>
</dbReference>
<dbReference type="FunFam" id="1.20.1250.20:FF:000011">
    <property type="entry name" value="MFS multidrug transporter, putative"/>
    <property type="match status" value="1"/>
</dbReference>
<evidence type="ECO:0000256" key="1">
    <source>
        <dbReference type="ARBA" id="ARBA00004141"/>
    </source>
</evidence>
<feature type="transmembrane region" description="Helical" evidence="7">
    <location>
        <begin position="489"/>
        <end position="512"/>
    </location>
</feature>
<dbReference type="GeneID" id="39597983"/>
<dbReference type="PROSITE" id="PS50850">
    <property type="entry name" value="MFS"/>
    <property type="match status" value="1"/>
</dbReference>
<sequence length="525" mass="57066">MSTTDNFSALVDSKPRDETSAIEGSVTNSSAEATQCQDVERHAVDTVLSEKQEMETTVRDPDIVGWDGPDDPENPLNWSGRKKVVATATISLITLLTPLGSSMFAPGVPEVMADFHSTNLEIASFVVSVYLLGYCFGPLLIAPVSEMYGRMIIYNVCNILYVVFTVACAVAPDMASLIVFRLFAGIAGSSPLTIGAGSISDMFRQEKRGAAMAAWALGPLLGPVIGPVAGGYLAQAKGWRWTFWVLAIASGAVAINTFVFMRESYAPTILQRKTNRLRKETGNPNLRSALDTGRSPKELFLFSIVRPTKMLFLSPIVFLLSLYTAVIYGYLYLLFTTMTEVFEDNYGFSQGSVGLAYLGIGIGSITGLVMLGVISDRLLKYLTEKNGGVSKPEYRLPPMIPGALFVPLSLFWYGWTAEKHDHWILPIIGTAFLGVGMLSAFMTVSTYLVDAYTIHAASAMAANTVFRSLAGAVLPLAGGKMYATLGLGWGNSLLGFIALAMSPLPFVFYKYGERIRTSKRFRVQF</sequence>
<dbReference type="Proteomes" id="UP000283841">
    <property type="component" value="Unassembled WGS sequence"/>
</dbReference>
<accession>A0A443I786</accession>
<feature type="transmembrane region" description="Helical" evidence="7">
    <location>
        <begin position="178"/>
        <end position="199"/>
    </location>
</feature>
<feature type="transmembrane region" description="Helical" evidence="7">
    <location>
        <begin position="396"/>
        <end position="415"/>
    </location>
</feature>
<proteinExistence type="inferred from homology"/>
<evidence type="ECO:0000256" key="3">
    <source>
        <dbReference type="ARBA" id="ARBA00022692"/>
    </source>
</evidence>
<dbReference type="STRING" id="264951.A0A443I786"/>
<dbReference type="VEuPathDB" id="FungiDB:C8Q69DRAFT_440976"/>
<dbReference type="Gene3D" id="1.20.1250.20">
    <property type="entry name" value="MFS general substrate transporter like domains"/>
    <property type="match status" value="1"/>
</dbReference>
<evidence type="ECO:0000256" key="5">
    <source>
        <dbReference type="ARBA" id="ARBA00023136"/>
    </source>
</evidence>
<keyword evidence="5 7" id="KW-0472">Membrane</keyword>
<feature type="region of interest" description="Disordered" evidence="6">
    <location>
        <begin position="1"/>
        <end position="39"/>
    </location>
</feature>
<comment type="similarity">
    <text evidence="2">Belongs to the major facilitator superfamily.</text>
</comment>
<evidence type="ECO:0000256" key="7">
    <source>
        <dbReference type="SAM" id="Phobius"/>
    </source>
</evidence>
<dbReference type="Pfam" id="PF07690">
    <property type="entry name" value="MFS_1"/>
    <property type="match status" value="1"/>
</dbReference>
<feature type="domain" description="Major facilitator superfamily (MFS) profile" evidence="8">
    <location>
        <begin position="86"/>
        <end position="515"/>
    </location>
</feature>
<gene>
    <name evidence="9" type="ORF">C8Q69DRAFT_440976</name>
</gene>
<keyword evidence="4 7" id="KW-1133">Transmembrane helix</keyword>